<proteinExistence type="predicted"/>
<protein>
    <submittedName>
        <fullName evidence="1">11486_t:CDS:1</fullName>
    </submittedName>
</protein>
<accession>A0ABM8W0L7</accession>
<comment type="caution">
    <text evidence="1">The sequence shown here is derived from an EMBL/GenBank/DDBJ whole genome shotgun (WGS) entry which is preliminary data.</text>
</comment>
<evidence type="ECO:0000313" key="2">
    <source>
        <dbReference type="Proteomes" id="UP000789901"/>
    </source>
</evidence>
<dbReference type="EMBL" id="CAJVQB010000532">
    <property type="protein sequence ID" value="CAG8494284.1"/>
    <property type="molecule type" value="Genomic_DNA"/>
</dbReference>
<organism evidence="1 2">
    <name type="scientific">Gigaspora margarita</name>
    <dbReference type="NCBI Taxonomy" id="4874"/>
    <lineage>
        <taxon>Eukaryota</taxon>
        <taxon>Fungi</taxon>
        <taxon>Fungi incertae sedis</taxon>
        <taxon>Mucoromycota</taxon>
        <taxon>Glomeromycotina</taxon>
        <taxon>Glomeromycetes</taxon>
        <taxon>Diversisporales</taxon>
        <taxon>Gigasporaceae</taxon>
        <taxon>Gigaspora</taxon>
    </lineage>
</organism>
<name>A0ABM8W0L7_GIGMA</name>
<keyword evidence="2" id="KW-1185">Reference proteome</keyword>
<feature type="non-terminal residue" evidence="1">
    <location>
        <position position="1"/>
    </location>
</feature>
<evidence type="ECO:0000313" key="1">
    <source>
        <dbReference type="EMBL" id="CAG8494284.1"/>
    </source>
</evidence>
<reference evidence="1 2" key="1">
    <citation type="submission" date="2021-06" db="EMBL/GenBank/DDBJ databases">
        <authorList>
            <person name="Kallberg Y."/>
            <person name="Tangrot J."/>
            <person name="Rosling A."/>
        </authorList>
    </citation>
    <scope>NUCLEOTIDE SEQUENCE [LARGE SCALE GENOMIC DNA]</scope>
    <source>
        <strain evidence="1 2">120-4 pot B 10/14</strain>
    </source>
</reference>
<gene>
    <name evidence="1" type="ORF">GMARGA_LOCUS1876</name>
</gene>
<sequence>IIVEIKKCPINNEKPHYIYKKHSIHLLQLSPLSRHIFENLLADDLIMGRINFSLESCNNDLANWSLRLELRLNNYQCSGNWYQNFLVAAKSHSSYSVQRLVAYLLLQQVIAQIFKRKTIEQNKLSADYHLMIKNIIVLEPAEASKFSYIVGWVIYKLIKSNDLTQSHPQFNSIRAHLEVLSSEKVVYERHIRSQTTNVIPGQEFLEFFYKIELLILLLFEKHNEYGPNILEYICNSLLCNLPLLRSFNMLLDIASSCQHVMAEKQELKDDVRMFLYKQIVYIYMRSRQKSWRSFNNFIPEKGSSSLRENLKGMNNDAQTSPKIDKKLTLIKKTNIPMDPLLGLKQLQIWAQLDGAEEVFSRIFLVSELQWLLWAFGDSATKKRKKNLISLILNYLQKGTQFCEEAILKGQIFAL</sequence>
<dbReference type="Proteomes" id="UP000789901">
    <property type="component" value="Unassembled WGS sequence"/>
</dbReference>